<evidence type="ECO:0000256" key="11">
    <source>
        <dbReference type="SAM" id="MobiDB-lite"/>
    </source>
</evidence>
<evidence type="ECO:0000256" key="2">
    <source>
        <dbReference type="ARBA" id="ARBA00004162"/>
    </source>
</evidence>
<evidence type="ECO:0000256" key="4">
    <source>
        <dbReference type="ARBA" id="ARBA00022475"/>
    </source>
</evidence>
<evidence type="ECO:0000256" key="9">
    <source>
        <dbReference type="ARBA" id="ARBA00023136"/>
    </source>
</evidence>
<keyword evidence="12" id="KW-0969">Cilium</keyword>
<name>A0A5C1QD28_9SPIO</name>
<evidence type="ECO:0000256" key="1">
    <source>
        <dbReference type="ARBA" id="ARBA00002254"/>
    </source>
</evidence>
<sequence>MSDEEELSNAIEGDDGFDAGGGVPSAGSKSKSGLVKILTWVVGIICGTIFIVTVVVITIKVIDRGNQSQSFAQVSEEYNAKPPIMVFYGSNMPQIRGRTADKVPQSFIIELDLGYPESIKEALSTEITLRLPAIVDLIRSYFNSKKAEELSYENEEFLKLQLKEKINRILTNGPIETVVFTKKDIFAY</sequence>
<feature type="compositionally biased region" description="Acidic residues" evidence="11">
    <location>
        <begin position="1"/>
        <end position="17"/>
    </location>
</feature>
<evidence type="ECO:0000313" key="12">
    <source>
        <dbReference type="EMBL" id="QEN06023.1"/>
    </source>
</evidence>
<comment type="subcellular location">
    <subcellularLocation>
        <location evidence="2">Cell membrane</location>
        <topology evidence="2">Single-pass membrane protein</topology>
    </subcellularLocation>
</comment>
<protein>
    <recommendedName>
        <fullName evidence="10">Flagellar protein FliL</fullName>
    </recommendedName>
</protein>
<dbReference type="GO" id="GO:0071973">
    <property type="term" value="P:bacterial-type flagellum-dependent cell motility"/>
    <property type="evidence" value="ECO:0007669"/>
    <property type="project" value="InterPro"/>
</dbReference>
<keyword evidence="8 10" id="KW-1133">Transmembrane helix</keyword>
<keyword evidence="5 10" id="KW-0145">Chemotaxis</keyword>
<keyword evidence="4 10" id="KW-1003">Cell membrane</keyword>
<evidence type="ECO:0000256" key="6">
    <source>
        <dbReference type="ARBA" id="ARBA00022692"/>
    </source>
</evidence>
<dbReference type="AlphaFoldDB" id="A0A5C1QD28"/>
<organism evidence="12 13">
    <name type="scientific">Thiospirochaeta perfilievii</name>
    <dbReference type="NCBI Taxonomy" id="252967"/>
    <lineage>
        <taxon>Bacteria</taxon>
        <taxon>Pseudomonadati</taxon>
        <taxon>Spirochaetota</taxon>
        <taxon>Spirochaetia</taxon>
        <taxon>Spirochaetales</taxon>
        <taxon>Spirochaetaceae</taxon>
        <taxon>Thiospirochaeta</taxon>
    </lineage>
</organism>
<dbReference type="EMBL" id="CP035807">
    <property type="protein sequence ID" value="QEN06023.1"/>
    <property type="molecule type" value="Genomic_DNA"/>
</dbReference>
<evidence type="ECO:0000256" key="3">
    <source>
        <dbReference type="ARBA" id="ARBA00008281"/>
    </source>
</evidence>
<reference evidence="12 13" key="1">
    <citation type="submission" date="2019-02" db="EMBL/GenBank/DDBJ databases">
        <authorList>
            <person name="Fomenkov A."/>
            <person name="Dubinina G."/>
            <person name="Grabovich M."/>
            <person name="Vincze T."/>
            <person name="Roberts R.J."/>
        </authorList>
    </citation>
    <scope>NUCLEOTIDE SEQUENCE [LARGE SCALE GENOMIC DNA]</scope>
    <source>
        <strain evidence="12 13">P</strain>
    </source>
</reference>
<dbReference type="GO" id="GO:0005886">
    <property type="term" value="C:plasma membrane"/>
    <property type="evidence" value="ECO:0007669"/>
    <property type="project" value="UniProtKB-SubCell"/>
</dbReference>
<comment type="similarity">
    <text evidence="3 10">Belongs to the FliL family.</text>
</comment>
<keyword evidence="9 10" id="KW-0472">Membrane</keyword>
<keyword evidence="12" id="KW-0282">Flagellum</keyword>
<evidence type="ECO:0000256" key="7">
    <source>
        <dbReference type="ARBA" id="ARBA00022779"/>
    </source>
</evidence>
<keyword evidence="13" id="KW-1185">Reference proteome</keyword>
<evidence type="ECO:0000256" key="5">
    <source>
        <dbReference type="ARBA" id="ARBA00022500"/>
    </source>
</evidence>
<accession>A0A5C1QD28</accession>
<dbReference type="KEGG" id="sper:EW093_15425"/>
<dbReference type="Pfam" id="PF03748">
    <property type="entry name" value="FliL"/>
    <property type="match status" value="1"/>
</dbReference>
<keyword evidence="12" id="KW-0966">Cell projection</keyword>
<feature type="transmembrane region" description="Helical" evidence="10">
    <location>
        <begin position="37"/>
        <end position="59"/>
    </location>
</feature>
<dbReference type="OrthoDB" id="350725at2"/>
<evidence type="ECO:0000256" key="10">
    <source>
        <dbReference type="RuleBase" id="RU364125"/>
    </source>
</evidence>
<keyword evidence="6 10" id="KW-0812">Transmembrane</keyword>
<gene>
    <name evidence="12" type="ORF">EW093_15425</name>
</gene>
<comment type="function">
    <text evidence="1 10">Controls the rotational direction of flagella during chemotaxis.</text>
</comment>
<dbReference type="GO" id="GO:0009425">
    <property type="term" value="C:bacterial-type flagellum basal body"/>
    <property type="evidence" value="ECO:0007669"/>
    <property type="project" value="InterPro"/>
</dbReference>
<proteinExistence type="inferred from homology"/>
<dbReference type="GO" id="GO:0006935">
    <property type="term" value="P:chemotaxis"/>
    <property type="evidence" value="ECO:0007669"/>
    <property type="project" value="UniProtKB-KW"/>
</dbReference>
<feature type="region of interest" description="Disordered" evidence="11">
    <location>
        <begin position="1"/>
        <end position="30"/>
    </location>
</feature>
<keyword evidence="7 10" id="KW-0283">Flagellar rotation</keyword>
<dbReference type="InterPro" id="IPR005503">
    <property type="entry name" value="FliL"/>
</dbReference>
<evidence type="ECO:0000256" key="8">
    <source>
        <dbReference type="ARBA" id="ARBA00022989"/>
    </source>
</evidence>
<dbReference type="Proteomes" id="UP000323824">
    <property type="component" value="Chromosome"/>
</dbReference>
<dbReference type="RefSeq" id="WP_149569257.1">
    <property type="nucleotide sequence ID" value="NZ_CP035807.1"/>
</dbReference>
<reference evidence="12 13" key="2">
    <citation type="submission" date="2019-09" db="EMBL/GenBank/DDBJ databases">
        <title>Complete Genome Sequence and Methylome Analysis of free living Spirochaetas.</title>
        <authorList>
            <person name="Leshcheva N."/>
            <person name="Mikheeva N."/>
        </authorList>
    </citation>
    <scope>NUCLEOTIDE SEQUENCE [LARGE SCALE GENOMIC DNA]</scope>
    <source>
        <strain evidence="12 13">P</strain>
    </source>
</reference>
<evidence type="ECO:0000313" key="13">
    <source>
        <dbReference type="Proteomes" id="UP000323824"/>
    </source>
</evidence>